<sequence length="52" mass="5509">MACFFLPATNLAPVVLSQVVLSQVLMLLNTFASQGRPDFSDGTPSLLTGILL</sequence>
<evidence type="ECO:0000313" key="2">
    <source>
        <dbReference type="Proteomes" id="UP000219353"/>
    </source>
</evidence>
<protein>
    <submittedName>
        <fullName evidence="1">Uncharacterized protein</fullName>
    </submittedName>
</protein>
<keyword evidence="2" id="KW-1185">Reference proteome</keyword>
<organism evidence="1 2">
    <name type="scientific">Arsukibacterium tuosuense</name>
    <dbReference type="NCBI Taxonomy" id="1323745"/>
    <lineage>
        <taxon>Bacteria</taxon>
        <taxon>Pseudomonadati</taxon>
        <taxon>Pseudomonadota</taxon>
        <taxon>Gammaproteobacteria</taxon>
        <taxon>Chromatiales</taxon>
        <taxon>Chromatiaceae</taxon>
        <taxon>Arsukibacterium</taxon>
    </lineage>
</organism>
<gene>
    <name evidence="1" type="ORF">SAMN06297280_2634</name>
</gene>
<name>A0A285J220_9GAMM</name>
<reference evidence="2" key="1">
    <citation type="submission" date="2017-09" db="EMBL/GenBank/DDBJ databases">
        <authorList>
            <person name="Varghese N."/>
            <person name="Submissions S."/>
        </authorList>
    </citation>
    <scope>NUCLEOTIDE SEQUENCE [LARGE SCALE GENOMIC DNA]</scope>
    <source>
        <strain evidence="2">CGMCC 1.12461</strain>
    </source>
</reference>
<dbReference type="EMBL" id="OBEB01000005">
    <property type="protein sequence ID" value="SNY54365.1"/>
    <property type="molecule type" value="Genomic_DNA"/>
</dbReference>
<proteinExistence type="predicted"/>
<dbReference type="AlphaFoldDB" id="A0A285J220"/>
<evidence type="ECO:0000313" key="1">
    <source>
        <dbReference type="EMBL" id="SNY54365.1"/>
    </source>
</evidence>
<dbReference type="Proteomes" id="UP000219353">
    <property type="component" value="Unassembled WGS sequence"/>
</dbReference>
<accession>A0A285J220</accession>